<feature type="repeat" description="NHL" evidence="3">
    <location>
        <begin position="702"/>
        <end position="737"/>
    </location>
</feature>
<feature type="repeat" description="NHL" evidence="3">
    <location>
        <begin position="282"/>
        <end position="313"/>
    </location>
</feature>
<feature type="repeat" description="NHL" evidence="3">
    <location>
        <begin position="645"/>
        <end position="680"/>
    </location>
</feature>
<feature type="domain" description="MBG" evidence="5">
    <location>
        <begin position="2283"/>
        <end position="2352"/>
    </location>
</feature>
<dbReference type="Gene3D" id="2.60.40.1220">
    <property type="match status" value="4"/>
</dbReference>
<dbReference type="InterPro" id="IPR014755">
    <property type="entry name" value="Cu-Rt/internalin_Ig-like"/>
</dbReference>
<feature type="repeat" description="NHL" evidence="3">
    <location>
        <begin position="108"/>
        <end position="139"/>
    </location>
</feature>
<dbReference type="Pfam" id="PF13205">
    <property type="entry name" value="Big_5"/>
    <property type="match status" value="4"/>
</dbReference>
<feature type="domain" description="SbsA Ig-like" evidence="4">
    <location>
        <begin position="1006"/>
        <end position="1115"/>
    </location>
</feature>
<feature type="repeat" description="NHL" evidence="3">
    <location>
        <begin position="1784"/>
        <end position="1815"/>
    </location>
</feature>
<name>A0AAU9DJ90_9BACT</name>
<feature type="repeat" description="NHL" evidence="3">
    <location>
        <begin position="870"/>
        <end position="911"/>
    </location>
</feature>
<feature type="domain" description="MBG" evidence="5">
    <location>
        <begin position="2511"/>
        <end position="2580"/>
    </location>
</feature>
<evidence type="ECO:0008006" key="8">
    <source>
        <dbReference type="Google" id="ProtNLM"/>
    </source>
</evidence>
<sequence>MKKTNPHIHVSLRTTWAILSFLSLFFFAPPTKGLAQSVPKFTSTPVTEVNEGAAYRYEISLANANVAQLDLGASTLPDWLSLKEETNVSTFAGSGVEGFRNGAGPTAQFDGPTGVAVDATGNVYVADWGNYQVRKISKNPDGTINVSTFAGTGNHGFRNGAGTVARFNIPYGVAVDAAGNAYVSDQNSPRIRKVIQNPDGTVNVSTLAGTGDRGFRDGPGTVAQFNYPAGMAVDAAGNVYVADQHNHRVRKIIQNPDGTVSVSTFAGTGVSGFRNGAGTVAQFKNPVGVALDAAGNVYVADQDNHRVRKIIQNPDGTVNVSTFAGSGDKGFQDGAGAVVKFNAPNGVAVDAAGNVYVMDKYNYRVRKIIQNPDGTVNVSTFAGSGKYGFQNGAGAVAKFRYSTSVALDATGNVYVADRVNNRIRKVALQEVVLSGTAGVPGDYPVTLKLKDGKGGYVDQTFTIKVKDVTAPQAVSYAPSPGGSGISIPNKLTITFGEAVQTGTGSVSIIRSSDGVIAETVQMSGISVNGKTATINLTANLKKGEVYYVLVTADAFEDLSGNSFSGISDKTAWTFETRQAPKFTSVPVTEVNEKVAYSYEIGLANASAGQLDLAASTLPDWLSLKEETNVSTLAGTGNSGFQDGDGATAKFSSPFGVAIDSKGNVYVADYVNNRIRKIIQNPDGTASVSTLAGGSKGFRDGDGATAKFDRPTGVAVDAGGNIYVVDNINNRIRKIVQNSDGTVNVSTLAGTGEYGFRDGDGSTAKFRNPFGVVVDGSGNVYVADYDNHRIRKISKGSGGTINVSTLAGSGGAGFLDGDGAMAKFYFPYGVAVDAEGNVYVADFDNSRIRKIVQNPGGTVSVSTLAGIGTPGFQDGSGGTAKFKSPTGVAVDASGNVYVADRTNHRIRKITQNSDGTASVSTLAGTGALDFQDGDGATAKFSFPTGVAVDASGNVYVADRGNNRVRKVAQEAVLSGTTSVPGDYPVTLKLKDGEGGYIDQTFTIKVKDVTAPQAVSYAPSPGSLDISVPNKLTVTFDEDIRKGTGSVSVIRSSDGVIAETIQAGGISINGKTATLSLATKLKKGEAYHVLVTADAFEDLSGNSFAGISDKTVWSFETRQAPKFTSVPVTEVNEKVAYSYEIGLANASVAQLDLVASTLPDWLILQEKANVSTLAGTGDKGFQDGAGSTAKFNSLIGVSIDASGDVYVADYDNHRIRKISHNPDGTVSVSTLAGGSKGFRDGDGSTAKFNFPTGVAIGADGNVYVAEQGNNRIRKITQNSNGTVSVSTLAGGNKGFRDGDGSTAKFNSPIGVAIDDEGNVYVADQGNNRIRKITQNGDGTVSVSTLSGTGVGGFQDGAGSTAEFSSPTGVAIGVEGNVYVADQGNNRIRKVTQDGAGTISVSTLAGTGVGGFQDGAGSTAEFSSPTGVTIDAEDNVYIADAGNLRIRKIRQNPNGTASVSTLAGTGDVSFQNGEGSVAKFRNPFGLTVNTEGDVYVVDYYDHRVRKITQEAVLSGTPNMPGDYSVVLKLKDGEEGYIDQTFTIKVKDVTAPQAVSYVPSQGGSGISIPNKLTITFDEDIRAGTGSVSIIRNSDDVIAETIQAGGFSVNGKMATINLTANLKKGEVYHVLVTAGAFEDLSGNPFTGILDKAVWTFETRKPPKFTSVPATEVNAGTTYRYEARIAYADISQLDISASTLPDWLSLKGETNVSTLAGTGVKDFQDGDGTTAKFKHPADVAIDAEGNVYVADRSNHRIRKIIQNSDGTASVSTLAGTGDKGFQDGAGSTAQFNYPTSLAVDAKGNIYVGDQFNHRVRKIIQNSDGTTSVSTLAGTGNKGFLNGEGTTAKFNEVGGIAVDASGTVYVADQGNHRIRKITQNPDGTASVSTLAGRNKGFRDGDGTTAKFDIPYGVAVDAEGNVFVVDRSNHRIRKITQNPDGTASVSTLAGAVDGGFQDGEGLTARFNFPRGGALDAEGNVYVGDRTNHRIRKIIQNLDGTVTVSTLAGAGKGGFQDGDGATAQFDAPYGVELDAENNVYVADFWNQRIRKITQQAVLSGTTSVLGDYPVTLKLKDGEGGYIDQTFTIKVKDATGPQAVSYTPSPGVSGISIPDKLTIAFNEDIQTGTGSVSVIRNSDGVIAETIQASGVFVNGTTATINLATNLEKGEPYHVLVTADAFEDLSGNSFAGISDKTVWTFETVQKAVPTINFSDIQKTYGDTDFNLSATSNSEGALQYSIVGDGKGASLSGTGNKTISLGDAGTLTLKVKIAESDDHLSGEKTAVLKVNKKALTVTPEAGQSKVYGQTDPELKYTALGLVNGDALTGSLRRESGENAGSYAINAGDLSAGNNYTVSFGGAEFKIEKKALTVTPEAGQSKVYGEADPELKYTAVGLVNGDALTGSLAREVGENTGSYAIKAGDLSAGNNYTVSFGGAEFKIEKKALTVTPEAGQSKVYGEADPELKYTAVGLVSDDALTGSLARESGENAGSYAINAGDLSAGNNYTVSFGGAEFKIEKKALTVTPEAGQSKVYGETDPELKYTAVGLVEGDAFTGALAREGGEDVGSYAISAGDLSAGNNYATSFGTAEFKIDKKALTVTPEAGQSKVYGETDPELKYTALGLVSGDKMTGALAREAGEDVGSYAISAGDLSAGNNYATSIETAEFKIEKKALTVTPEAGQSKVYGQTDPELKYTAVGLVNGDALTGSLAREAGENAGSYAIKVGNLSAGNNYVTSIETAEFKIEKKALTVTPEAGQSKVYGEIDPELKYTTVGLVNGDALTGSLAREVGEDVGSYAIKVGNLSAGNNYATSIETAEFKIDKKALNVTPEAGQSKVYGEIDPNLKYTAVGLVSGDKITGALARELGENAGSYAIKAGDLSAGNNYTVSFGTAEFKIEKATLTLSADDKERSFGANNPELTFTASGFRFDDGMDLLNPTPNLSTDADKNSEPGEYTIELSETTAPNYMVVRELGTLTVTSEGYYPELDIPTMIIPNGNGMNDVWDIRNTEFYSWVRVSVFSQQGEMVYQEDQYGPDNPWDGDVDGGVYVFVIETSRGKVYKGQITVKK</sequence>
<feature type="repeat" description="NHL" evidence="3">
    <location>
        <begin position="1895"/>
        <end position="1930"/>
    </location>
</feature>
<evidence type="ECO:0000313" key="6">
    <source>
        <dbReference type="EMBL" id="BDD12615.1"/>
    </source>
</evidence>
<feature type="domain" description="MBG" evidence="5">
    <location>
        <begin position="2435"/>
        <end position="2504"/>
    </location>
</feature>
<feature type="repeat" description="NHL" evidence="3">
    <location>
        <begin position="1722"/>
        <end position="1757"/>
    </location>
</feature>
<dbReference type="Pfam" id="PF01436">
    <property type="entry name" value="NHL"/>
    <property type="match status" value="19"/>
</dbReference>
<evidence type="ECO:0000313" key="7">
    <source>
        <dbReference type="Proteomes" id="UP001348817"/>
    </source>
</evidence>
<dbReference type="RefSeq" id="WP_338395765.1">
    <property type="nucleotide sequence ID" value="NZ_AP025319.1"/>
</dbReference>
<evidence type="ECO:0000259" key="4">
    <source>
        <dbReference type="Pfam" id="PF13205"/>
    </source>
</evidence>
<feature type="domain" description="SbsA Ig-like" evidence="4">
    <location>
        <begin position="1544"/>
        <end position="1653"/>
    </location>
</feature>
<dbReference type="KEGG" id="fax:FUAX_50470"/>
<dbReference type="InterPro" id="IPR041286">
    <property type="entry name" value="MBG_2"/>
</dbReference>
<dbReference type="SUPFAM" id="SSF101898">
    <property type="entry name" value="NHL repeat"/>
    <property type="match status" value="2"/>
</dbReference>
<reference evidence="6 7" key="1">
    <citation type="submission" date="2021-12" db="EMBL/GenBank/DDBJ databases">
        <title>Genome sequencing of bacteria with rrn-lacking chromosome and rrn-plasmid.</title>
        <authorList>
            <person name="Anda M."/>
            <person name="Iwasaki W."/>
        </authorList>
    </citation>
    <scope>NUCLEOTIDE SEQUENCE [LARGE SCALE GENOMIC DNA]</scope>
    <source>
        <strain evidence="6 7">DSM 100852</strain>
        <plasmid evidence="6 7">pFA5</plasmid>
    </source>
</reference>
<protein>
    <recommendedName>
        <fullName evidence="8">NHL repeat-containing protein</fullName>
    </recommendedName>
</protein>
<dbReference type="Proteomes" id="UP001348817">
    <property type="component" value="Plasmid pFA5"/>
</dbReference>
<feature type="repeat" description="NHL" evidence="3">
    <location>
        <begin position="1831"/>
        <end position="1873"/>
    </location>
</feature>
<dbReference type="PROSITE" id="PS51125">
    <property type="entry name" value="NHL"/>
    <property type="match status" value="20"/>
</dbReference>
<evidence type="ECO:0000256" key="1">
    <source>
        <dbReference type="ARBA" id="ARBA00022729"/>
    </source>
</evidence>
<dbReference type="InterPro" id="IPR001258">
    <property type="entry name" value="NHL_repeat"/>
</dbReference>
<dbReference type="EMBL" id="AP025319">
    <property type="protein sequence ID" value="BDD12615.1"/>
    <property type="molecule type" value="Genomic_DNA"/>
</dbReference>
<feature type="repeat" description="NHL" evidence="3">
    <location>
        <begin position="1407"/>
        <end position="1449"/>
    </location>
</feature>
<dbReference type="InterPro" id="IPR011042">
    <property type="entry name" value="6-blade_b-propeller_TolB-like"/>
</dbReference>
<feature type="domain" description="MBG" evidence="5">
    <location>
        <begin position="2815"/>
        <end position="2884"/>
    </location>
</feature>
<dbReference type="Pfam" id="PF13585">
    <property type="entry name" value="CHU_C"/>
    <property type="match status" value="1"/>
</dbReference>
<feature type="repeat" description="NHL" evidence="3">
    <location>
        <begin position="2015"/>
        <end position="2046"/>
    </location>
</feature>
<dbReference type="Pfam" id="PF18676">
    <property type="entry name" value="MBG_2"/>
    <property type="match status" value="9"/>
</dbReference>
<evidence type="ECO:0000256" key="2">
    <source>
        <dbReference type="ARBA" id="ARBA00022737"/>
    </source>
</evidence>
<dbReference type="CDD" id="cd14953">
    <property type="entry name" value="NHL_like_1"/>
    <property type="match status" value="4"/>
</dbReference>
<feature type="domain" description="SbsA Ig-like" evidence="4">
    <location>
        <begin position="467"/>
        <end position="576"/>
    </location>
</feature>
<feature type="repeat" description="NHL" evidence="3">
    <location>
        <begin position="1177"/>
        <end position="1219"/>
    </location>
</feature>
<keyword evidence="6" id="KW-0614">Plasmid</keyword>
<feature type="domain" description="MBG" evidence="5">
    <location>
        <begin position="2663"/>
        <end position="2732"/>
    </location>
</feature>
<feature type="repeat" description="NHL" evidence="3">
    <location>
        <begin position="1349"/>
        <end position="1391"/>
    </location>
</feature>
<dbReference type="PANTHER" id="PTHR13833">
    <property type="match status" value="1"/>
</dbReference>
<dbReference type="PANTHER" id="PTHR13833:SF71">
    <property type="entry name" value="NHL DOMAIN-CONTAINING PROTEIN"/>
    <property type="match status" value="1"/>
</dbReference>
<feature type="repeat" description="NHL" evidence="3">
    <location>
        <begin position="224"/>
        <end position="255"/>
    </location>
</feature>
<feature type="repeat" description="NHL" evidence="3">
    <location>
        <begin position="934"/>
        <end position="969"/>
    </location>
</feature>
<feature type="repeat" description="NHL" evidence="3">
    <location>
        <begin position="1241"/>
        <end position="1276"/>
    </location>
</feature>
<feature type="domain" description="MBG" evidence="5">
    <location>
        <begin position="2739"/>
        <end position="2808"/>
    </location>
</feature>
<organism evidence="6 7">
    <name type="scientific">Fulvitalea axinellae</name>
    <dbReference type="NCBI Taxonomy" id="1182444"/>
    <lineage>
        <taxon>Bacteria</taxon>
        <taxon>Pseudomonadati</taxon>
        <taxon>Bacteroidota</taxon>
        <taxon>Cytophagia</taxon>
        <taxon>Cytophagales</taxon>
        <taxon>Persicobacteraceae</taxon>
        <taxon>Fulvitalea</taxon>
    </lineage>
</organism>
<keyword evidence="1" id="KW-0732">Signal</keyword>
<gene>
    <name evidence="6" type="ORF">FUAX_50470</name>
</gene>
<proteinExistence type="predicted"/>
<feature type="domain" description="MBG" evidence="5">
    <location>
        <begin position="2359"/>
        <end position="2428"/>
    </location>
</feature>
<evidence type="ECO:0000256" key="3">
    <source>
        <dbReference type="PROSITE-ProRule" id="PRU00504"/>
    </source>
</evidence>
<keyword evidence="2" id="KW-0677">Repeat</keyword>
<dbReference type="SUPFAM" id="SSF50956">
    <property type="entry name" value="Thermostable phytase (3-phytase)"/>
    <property type="match status" value="1"/>
</dbReference>
<dbReference type="SUPFAM" id="SSF63829">
    <property type="entry name" value="Calcium-dependent phosphotriesterase"/>
    <property type="match status" value="1"/>
</dbReference>
<feature type="repeat" description="NHL" evidence="3">
    <location>
        <begin position="1465"/>
        <end position="1507"/>
    </location>
</feature>
<dbReference type="InterPro" id="IPR032812">
    <property type="entry name" value="SbsA_Ig"/>
</dbReference>
<dbReference type="SUPFAM" id="SSF63825">
    <property type="entry name" value="YWTD domain"/>
    <property type="match status" value="1"/>
</dbReference>
<dbReference type="Gene3D" id="2.120.10.30">
    <property type="entry name" value="TolB, C-terminal domain"/>
    <property type="match status" value="13"/>
</dbReference>
<feature type="repeat" description="NHL" evidence="3">
    <location>
        <begin position="1298"/>
        <end position="1333"/>
    </location>
</feature>
<evidence type="ECO:0000259" key="5">
    <source>
        <dbReference type="Pfam" id="PF18676"/>
    </source>
</evidence>
<keyword evidence="7" id="KW-1185">Reference proteome</keyword>
<feature type="domain" description="MBG" evidence="5">
    <location>
        <begin position="2587"/>
        <end position="2656"/>
    </location>
</feature>
<dbReference type="Gene3D" id="3.30.160.710">
    <property type="match status" value="1"/>
</dbReference>
<feature type="repeat" description="NHL" evidence="3">
    <location>
        <begin position="760"/>
        <end position="795"/>
    </location>
</feature>
<feature type="repeat" description="NHL" evidence="3">
    <location>
        <begin position="811"/>
        <end position="853"/>
    </location>
</feature>
<feature type="domain" description="SbsA Ig-like" evidence="4">
    <location>
        <begin position="2083"/>
        <end position="2192"/>
    </location>
</feature>
<geneLocation type="plasmid" evidence="6 7">
    <name>pFA5</name>
</geneLocation>
<feature type="domain" description="MBG" evidence="5">
    <location>
        <begin position="2891"/>
        <end position="2966"/>
    </location>
</feature>
<accession>A0AAU9DJ90</accession>